<dbReference type="EMBL" id="BK014925">
    <property type="protein sequence ID" value="DAD82926.1"/>
    <property type="molecule type" value="Genomic_DNA"/>
</dbReference>
<accession>A0A8S5ML28</accession>
<name>A0A8S5ML28_9CAUD</name>
<protein>
    <submittedName>
        <fullName evidence="2">YonK protein</fullName>
    </submittedName>
</protein>
<sequence>MAKLSKSTTFKNATIDLNDMTITEYNKDDCKTYNLRQLLEDWDKVEGISLTIKQDDEIPATND</sequence>
<organism evidence="2">
    <name type="scientific">Siphoviridae sp. ctXZx16</name>
    <dbReference type="NCBI Taxonomy" id="2826371"/>
    <lineage>
        <taxon>Viruses</taxon>
        <taxon>Duplodnaviria</taxon>
        <taxon>Heunggongvirae</taxon>
        <taxon>Uroviricota</taxon>
        <taxon>Caudoviricetes</taxon>
    </lineage>
</organism>
<evidence type="ECO:0000259" key="1">
    <source>
        <dbReference type="Pfam" id="PF09642"/>
    </source>
</evidence>
<dbReference type="SUPFAM" id="SSF160570">
    <property type="entry name" value="YonK-like"/>
    <property type="match status" value="1"/>
</dbReference>
<reference evidence="2" key="1">
    <citation type="journal article" date="2021" name="Proc. Natl. Acad. Sci. U.S.A.">
        <title>A Catalog of Tens of Thousands of Viruses from Human Metagenomes Reveals Hidden Associations with Chronic Diseases.</title>
        <authorList>
            <person name="Tisza M.J."/>
            <person name="Buck C.B."/>
        </authorList>
    </citation>
    <scope>NUCLEOTIDE SEQUENCE</scope>
    <source>
        <strain evidence="2">CtXZx16</strain>
    </source>
</reference>
<feature type="domain" description="Bacillus phage SPbeta YonK" evidence="1">
    <location>
        <begin position="1"/>
        <end position="59"/>
    </location>
</feature>
<proteinExistence type="predicted"/>
<dbReference type="Pfam" id="PF09642">
    <property type="entry name" value="YonK"/>
    <property type="match status" value="1"/>
</dbReference>
<dbReference type="InterPro" id="IPR037261">
    <property type="entry name" value="YonK_sf"/>
</dbReference>
<dbReference type="InterPro" id="IPR018600">
    <property type="entry name" value="Phage_SP-beta_YonK"/>
</dbReference>
<evidence type="ECO:0000313" key="2">
    <source>
        <dbReference type="EMBL" id="DAD82926.1"/>
    </source>
</evidence>
<dbReference type="Gene3D" id="6.20.120.10">
    <property type="match status" value="1"/>
</dbReference>